<dbReference type="EMBL" id="BSYR01000016">
    <property type="protein sequence ID" value="GMI79352.1"/>
    <property type="molecule type" value="Genomic_DNA"/>
</dbReference>
<dbReference type="Proteomes" id="UP001165190">
    <property type="component" value="Unassembled WGS sequence"/>
</dbReference>
<keyword evidence="6" id="KW-0134">Cell wall</keyword>
<dbReference type="PANTHER" id="PTHR31707">
    <property type="entry name" value="PECTINESTERASE"/>
    <property type="match status" value="1"/>
</dbReference>
<keyword evidence="13" id="KW-0812">Transmembrane</keyword>
<feature type="domain" description="Pectinesterase inhibitor" evidence="14">
    <location>
        <begin position="60"/>
        <end position="212"/>
    </location>
</feature>
<comment type="similarity">
    <text evidence="3">In the N-terminal section; belongs to the PMEI family.</text>
</comment>
<dbReference type="FunFam" id="1.20.140.40:FF:000001">
    <property type="entry name" value="Pectinesterase"/>
    <property type="match status" value="1"/>
</dbReference>
<evidence type="ECO:0000256" key="11">
    <source>
        <dbReference type="PROSITE-ProRule" id="PRU10040"/>
    </source>
</evidence>
<protein>
    <recommendedName>
        <fullName evidence="5 12">Pectinesterase</fullName>
        <ecNumber evidence="5 12">3.1.1.11</ecNumber>
    </recommendedName>
</protein>
<name>A0A9W7LVM4_HIBTR</name>
<evidence type="ECO:0000256" key="7">
    <source>
        <dbReference type="ARBA" id="ARBA00022525"/>
    </source>
</evidence>
<dbReference type="GO" id="GO:0045490">
    <property type="term" value="P:pectin catabolic process"/>
    <property type="evidence" value="ECO:0007669"/>
    <property type="project" value="UniProtKB-UniRule"/>
</dbReference>
<accession>A0A9W7LVM4</accession>
<dbReference type="InterPro" id="IPR012334">
    <property type="entry name" value="Pectin_lyas_fold"/>
</dbReference>
<dbReference type="InterPro" id="IPR035513">
    <property type="entry name" value="Invertase/methylesterase_inhib"/>
</dbReference>
<keyword evidence="9 12" id="KW-0063">Aspartyl esterase</keyword>
<reference evidence="15" key="1">
    <citation type="submission" date="2023-05" db="EMBL/GenBank/DDBJ databases">
        <title>Genome and transcriptome analyses reveal genes involved in the formation of fine ridges on petal epidermal cells in Hibiscus trionum.</title>
        <authorList>
            <person name="Koshimizu S."/>
            <person name="Masuda S."/>
            <person name="Ishii T."/>
            <person name="Shirasu K."/>
            <person name="Hoshino A."/>
            <person name="Arita M."/>
        </authorList>
    </citation>
    <scope>NUCLEOTIDE SEQUENCE</scope>
    <source>
        <strain evidence="15">Hamamatsu line</strain>
    </source>
</reference>
<dbReference type="NCBIfam" id="TIGR01614">
    <property type="entry name" value="PME_inhib"/>
    <property type="match status" value="1"/>
</dbReference>
<sequence length="581" mass="64902">MSTGDPERQKRITIITLCSVMLVSMVIVVVFSVKISNSGDSDDDDNDKIETGDKNAHTATSMKAIRSICKLTDFKRTCMKEVMAESGNTTDVKELVQAALKATIKYLRRATKNSTTLKDLQKDPRTKTALDICKQLTRYSVYELRKSFEKINVFESAPIDKMLPDLRIWLSATITNQRTCLDGFKNTTTDARKTMKKALTISMELSRDGLAIISELADIQDGGRRRRRLLSDDDVTVTSGSSNSDFSTDFENVFGRRLLQVNKADVVVAQDGTGRFKTINGAMSSIPLNSPKPFVIYIKEGIYRENIEFGYRMKNVALIGDGKEKTRITGRRNNADGIPTFRTATVAVNGDKFFAKNIGFENSAGAAKLQAVALMVISDFAVVYNCSIDGYRNTLYVHSKRQFYRSCTITGTIDFVFGDAAAVFQDCAFLVQKPLDRQKAVVTAHTRSDIRQPTAIVIQNSSFTAAPEMVHMKPKYPTYLGRPRGKFARTIVMESYLDDLIKPEGWTIWDGTWGINTCFYSEFNNHGPGSPTTARVQWPGIKEITTETAREFTPKAFFNGVDSWITARGVPYTPGFLTIMR</sequence>
<evidence type="ECO:0000256" key="13">
    <source>
        <dbReference type="SAM" id="Phobius"/>
    </source>
</evidence>
<dbReference type="Gene3D" id="1.20.140.40">
    <property type="entry name" value="Invertase/pectin methylesterase inhibitor family protein"/>
    <property type="match status" value="1"/>
</dbReference>
<comment type="subcellular location">
    <subcellularLocation>
        <location evidence="1">Secreted</location>
        <location evidence="1">Cell wall</location>
    </subcellularLocation>
</comment>
<dbReference type="PROSITE" id="PS00503">
    <property type="entry name" value="PECTINESTERASE_2"/>
    <property type="match status" value="1"/>
</dbReference>
<evidence type="ECO:0000313" key="15">
    <source>
        <dbReference type="EMBL" id="GMI79352.1"/>
    </source>
</evidence>
<dbReference type="Pfam" id="PF01095">
    <property type="entry name" value="Pectinesterase"/>
    <property type="match status" value="1"/>
</dbReference>
<dbReference type="InterPro" id="IPR006501">
    <property type="entry name" value="Pectinesterase_inhib_dom"/>
</dbReference>
<dbReference type="EC" id="3.1.1.11" evidence="5 12"/>
<evidence type="ECO:0000256" key="2">
    <source>
        <dbReference type="ARBA" id="ARBA00005184"/>
    </source>
</evidence>
<keyword evidence="13" id="KW-0472">Membrane</keyword>
<keyword evidence="10" id="KW-0961">Cell wall biogenesis/degradation</keyword>
<proteinExistence type="inferred from homology"/>
<evidence type="ECO:0000256" key="10">
    <source>
        <dbReference type="ARBA" id="ARBA00023316"/>
    </source>
</evidence>
<comment type="caution">
    <text evidence="15">The sequence shown here is derived from an EMBL/GenBank/DDBJ whole genome shotgun (WGS) entry which is preliminary data.</text>
</comment>
<evidence type="ECO:0000313" key="16">
    <source>
        <dbReference type="Proteomes" id="UP001165190"/>
    </source>
</evidence>
<dbReference type="SUPFAM" id="SSF101148">
    <property type="entry name" value="Plant invertase/pectin methylesterase inhibitor"/>
    <property type="match status" value="1"/>
</dbReference>
<dbReference type="GO" id="GO:0030599">
    <property type="term" value="F:pectinesterase activity"/>
    <property type="evidence" value="ECO:0007669"/>
    <property type="project" value="UniProtKB-UniRule"/>
</dbReference>
<keyword evidence="8 12" id="KW-0378">Hydrolase</keyword>
<dbReference type="AlphaFoldDB" id="A0A9W7LVM4"/>
<keyword evidence="7" id="KW-0964">Secreted</keyword>
<comment type="catalytic activity">
    <reaction evidence="12">
        <text>[(1-&gt;4)-alpha-D-galacturonosyl methyl ester](n) + n H2O = [(1-&gt;4)-alpha-D-galacturonosyl](n) + n methanol + n H(+)</text>
        <dbReference type="Rhea" id="RHEA:22380"/>
        <dbReference type="Rhea" id="RHEA-COMP:14570"/>
        <dbReference type="Rhea" id="RHEA-COMP:14573"/>
        <dbReference type="ChEBI" id="CHEBI:15377"/>
        <dbReference type="ChEBI" id="CHEBI:15378"/>
        <dbReference type="ChEBI" id="CHEBI:17790"/>
        <dbReference type="ChEBI" id="CHEBI:140522"/>
        <dbReference type="ChEBI" id="CHEBI:140523"/>
        <dbReference type="EC" id="3.1.1.11"/>
    </reaction>
</comment>
<dbReference type="OrthoDB" id="2019149at2759"/>
<dbReference type="FunFam" id="2.160.20.10:FF:000029">
    <property type="entry name" value="Pectinesterase 4"/>
    <property type="match status" value="1"/>
</dbReference>
<dbReference type="InterPro" id="IPR000070">
    <property type="entry name" value="Pectinesterase_cat"/>
</dbReference>
<dbReference type="SUPFAM" id="SSF51126">
    <property type="entry name" value="Pectin lyase-like"/>
    <property type="match status" value="1"/>
</dbReference>
<evidence type="ECO:0000256" key="12">
    <source>
        <dbReference type="RuleBase" id="RU000589"/>
    </source>
</evidence>
<keyword evidence="13" id="KW-1133">Transmembrane helix</keyword>
<gene>
    <name evidence="15" type="ORF">HRI_001604500</name>
</gene>
<dbReference type="GO" id="GO:0004857">
    <property type="term" value="F:enzyme inhibitor activity"/>
    <property type="evidence" value="ECO:0007669"/>
    <property type="project" value="InterPro"/>
</dbReference>
<dbReference type="SMART" id="SM00856">
    <property type="entry name" value="PMEI"/>
    <property type="match status" value="1"/>
</dbReference>
<keyword evidence="16" id="KW-1185">Reference proteome</keyword>
<evidence type="ECO:0000256" key="3">
    <source>
        <dbReference type="ARBA" id="ARBA00006027"/>
    </source>
</evidence>
<evidence type="ECO:0000256" key="5">
    <source>
        <dbReference type="ARBA" id="ARBA00013229"/>
    </source>
</evidence>
<dbReference type="Pfam" id="PF04043">
    <property type="entry name" value="PMEI"/>
    <property type="match status" value="1"/>
</dbReference>
<dbReference type="CDD" id="cd15798">
    <property type="entry name" value="PMEI-like_3"/>
    <property type="match status" value="1"/>
</dbReference>
<comment type="similarity">
    <text evidence="4">In the C-terminal section; belongs to the pectinesterase family.</text>
</comment>
<organism evidence="15 16">
    <name type="scientific">Hibiscus trionum</name>
    <name type="common">Flower of an hour</name>
    <dbReference type="NCBI Taxonomy" id="183268"/>
    <lineage>
        <taxon>Eukaryota</taxon>
        <taxon>Viridiplantae</taxon>
        <taxon>Streptophyta</taxon>
        <taxon>Embryophyta</taxon>
        <taxon>Tracheophyta</taxon>
        <taxon>Spermatophyta</taxon>
        <taxon>Magnoliopsida</taxon>
        <taxon>eudicotyledons</taxon>
        <taxon>Gunneridae</taxon>
        <taxon>Pentapetalae</taxon>
        <taxon>rosids</taxon>
        <taxon>malvids</taxon>
        <taxon>Malvales</taxon>
        <taxon>Malvaceae</taxon>
        <taxon>Malvoideae</taxon>
        <taxon>Hibiscus</taxon>
    </lineage>
</organism>
<evidence type="ECO:0000256" key="4">
    <source>
        <dbReference type="ARBA" id="ARBA00007786"/>
    </source>
</evidence>
<feature type="active site" evidence="11">
    <location>
        <position position="414"/>
    </location>
</feature>
<dbReference type="InterPro" id="IPR011050">
    <property type="entry name" value="Pectin_lyase_fold/virulence"/>
</dbReference>
<evidence type="ECO:0000256" key="6">
    <source>
        <dbReference type="ARBA" id="ARBA00022512"/>
    </source>
</evidence>
<evidence type="ECO:0000256" key="9">
    <source>
        <dbReference type="ARBA" id="ARBA00023085"/>
    </source>
</evidence>
<dbReference type="InterPro" id="IPR033131">
    <property type="entry name" value="Pectinesterase_Asp_AS"/>
</dbReference>
<evidence type="ECO:0000256" key="1">
    <source>
        <dbReference type="ARBA" id="ARBA00004191"/>
    </source>
</evidence>
<dbReference type="Gene3D" id="2.160.20.10">
    <property type="entry name" value="Single-stranded right-handed beta-helix, Pectin lyase-like"/>
    <property type="match status" value="1"/>
</dbReference>
<evidence type="ECO:0000256" key="8">
    <source>
        <dbReference type="ARBA" id="ARBA00022801"/>
    </source>
</evidence>
<comment type="pathway">
    <text evidence="2 12">Glycan metabolism; pectin degradation; 2-dehydro-3-deoxy-D-gluconate from pectin: step 1/5.</text>
</comment>
<dbReference type="GO" id="GO:0042545">
    <property type="term" value="P:cell wall modification"/>
    <property type="evidence" value="ECO:0007669"/>
    <property type="project" value="UniProtKB-UniRule"/>
</dbReference>
<evidence type="ECO:0000259" key="14">
    <source>
        <dbReference type="SMART" id="SM00856"/>
    </source>
</evidence>
<feature type="transmembrane region" description="Helical" evidence="13">
    <location>
        <begin position="12"/>
        <end position="33"/>
    </location>
</feature>